<organism evidence="7 8">
    <name type="scientific">Chroococcidiopsis thermalis (strain PCC 7203)</name>
    <dbReference type="NCBI Taxonomy" id="251229"/>
    <lineage>
        <taxon>Bacteria</taxon>
        <taxon>Bacillati</taxon>
        <taxon>Cyanobacteriota</taxon>
        <taxon>Cyanophyceae</taxon>
        <taxon>Chroococcidiopsidales</taxon>
        <taxon>Chroococcidiopsidaceae</taxon>
        <taxon>Chroococcidiopsis</taxon>
    </lineage>
</organism>
<dbReference type="HOGENOM" id="CLU_038034_0_2_3"/>
<dbReference type="Gene3D" id="3.40.50.1980">
    <property type="entry name" value="Nitrogenase molybdenum iron protein domain"/>
    <property type="match status" value="2"/>
</dbReference>
<dbReference type="GO" id="GO:1901678">
    <property type="term" value="P:iron coordination entity transport"/>
    <property type="evidence" value="ECO:0007669"/>
    <property type="project" value="UniProtKB-ARBA"/>
</dbReference>
<dbReference type="PROSITE" id="PS50983">
    <property type="entry name" value="FE_B12_PBP"/>
    <property type="match status" value="1"/>
</dbReference>
<dbReference type="PANTHER" id="PTHR30532">
    <property type="entry name" value="IRON III DICITRATE-BINDING PERIPLASMIC PROTEIN"/>
    <property type="match status" value="1"/>
</dbReference>
<dbReference type="CDD" id="cd01146">
    <property type="entry name" value="FhuD"/>
    <property type="match status" value="1"/>
</dbReference>
<dbReference type="STRING" id="251229.Chro_2563"/>
<evidence type="ECO:0000256" key="4">
    <source>
        <dbReference type="ARBA" id="ARBA00022729"/>
    </source>
</evidence>
<keyword evidence="5" id="KW-0175">Coiled coil</keyword>
<dbReference type="AlphaFoldDB" id="K9U0R9"/>
<dbReference type="Proteomes" id="UP000010384">
    <property type="component" value="Chromosome"/>
</dbReference>
<evidence type="ECO:0000313" key="8">
    <source>
        <dbReference type="Proteomes" id="UP000010384"/>
    </source>
</evidence>
<dbReference type="OrthoDB" id="61776at2"/>
<evidence type="ECO:0000256" key="2">
    <source>
        <dbReference type="ARBA" id="ARBA00008814"/>
    </source>
</evidence>
<evidence type="ECO:0000259" key="6">
    <source>
        <dbReference type="PROSITE" id="PS50983"/>
    </source>
</evidence>
<evidence type="ECO:0000313" key="7">
    <source>
        <dbReference type="EMBL" id="AFY88041.1"/>
    </source>
</evidence>
<comment type="subcellular location">
    <subcellularLocation>
        <location evidence="1">Cell envelope</location>
    </subcellularLocation>
</comment>
<feature type="domain" description="Fe/B12 periplasmic-binding" evidence="6">
    <location>
        <begin position="63"/>
        <end position="332"/>
    </location>
</feature>
<dbReference type="PANTHER" id="PTHR30532:SF24">
    <property type="entry name" value="FERRIC ENTEROBACTIN-BINDING PERIPLASMIC PROTEIN FEPB"/>
    <property type="match status" value="1"/>
</dbReference>
<keyword evidence="4" id="KW-0732">Signal</keyword>
<evidence type="ECO:0000256" key="3">
    <source>
        <dbReference type="ARBA" id="ARBA00022448"/>
    </source>
</evidence>
<dbReference type="InParanoid" id="K9U0R9"/>
<dbReference type="eggNOG" id="COG0614">
    <property type="taxonomic scope" value="Bacteria"/>
</dbReference>
<evidence type="ECO:0000256" key="5">
    <source>
        <dbReference type="SAM" id="Coils"/>
    </source>
</evidence>
<dbReference type="FunCoup" id="K9U0R9">
    <property type="interactions" value="96"/>
</dbReference>
<dbReference type="GO" id="GO:0030288">
    <property type="term" value="C:outer membrane-bounded periplasmic space"/>
    <property type="evidence" value="ECO:0007669"/>
    <property type="project" value="TreeGrafter"/>
</dbReference>
<evidence type="ECO:0000256" key="1">
    <source>
        <dbReference type="ARBA" id="ARBA00004196"/>
    </source>
</evidence>
<dbReference type="KEGG" id="cthe:Chro_2563"/>
<keyword evidence="3" id="KW-0813">Transport</keyword>
<protein>
    <submittedName>
        <fullName evidence="7">Periplasmic binding protein</fullName>
    </submittedName>
</protein>
<dbReference type="Pfam" id="PF01497">
    <property type="entry name" value="Peripla_BP_2"/>
    <property type="match status" value="1"/>
</dbReference>
<gene>
    <name evidence="7" type="ORF">Chro_2563</name>
</gene>
<proteinExistence type="inferred from homology"/>
<dbReference type="EMBL" id="CP003597">
    <property type="protein sequence ID" value="AFY88041.1"/>
    <property type="molecule type" value="Genomic_DNA"/>
</dbReference>
<sequence length="332" mass="37475">MIERFYHSFKFCLLVILTFLTIAACYGRTTQQMAFTSAQASTSSCQVIQHISGKTQVCGQPQQVVALSPPLLDIMLALGVQPLAYAEVDLFTRRKFDKPEAQIPFLGKYITTKPINLGSRDRPSQELLLWLKPDLILGEPEYNKNNYHLLAKIAPTLLFRIQEKDDWQQHISAIARALGREERAKQVIAEYKQQITQTKAALAPIAAQQRRILVLGFGRLIADSFVLDPEEFVCGILQELGFEIITVGSREQERFSLSLEVLPQIETDVILVLPSGNNTIANAQQQWSENPILRSLSADRGGKVYFTDFQLTRIRGPIAAETFVNRMREILK</sequence>
<name>K9U0R9_CHRTP</name>
<dbReference type="InterPro" id="IPR002491">
    <property type="entry name" value="ABC_transptr_periplasmic_BD"/>
</dbReference>
<accession>K9U0R9</accession>
<feature type="coiled-coil region" evidence="5">
    <location>
        <begin position="174"/>
        <end position="201"/>
    </location>
</feature>
<dbReference type="InterPro" id="IPR051313">
    <property type="entry name" value="Bact_iron-sidero_bind"/>
</dbReference>
<dbReference type="SUPFAM" id="SSF53807">
    <property type="entry name" value="Helical backbone' metal receptor"/>
    <property type="match status" value="1"/>
</dbReference>
<keyword evidence="8" id="KW-1185">Reference proteome</keyword>
<dbReference type="PROSITE" id="PS51257">
    <property type="entry name" value="PROKAR_LIPOPROTEIN"/>
    <property type="match status" value="1"/>
</dbReference>
<reference evidence="7 8" key="1">
    <citation type="submission" date="2012-06" db="EMBL/GenBank/DDBJ databases">
        <title>Finished chromosome of genome of Chroococcidiopsis thermalis PCC 7203.</title>
        <authorList>
            <consortium name="US DOE Joint Genome Institute"/>
            <person name="Gugger M."/>
            <person name="Coursin T."/>
            <person name="Rippka R."/>
            <person name="Tandeau De Marsac N."/>
            <person name="Huntemann M."/>
            <person name="Wei C.-L."/>
            <person name="Han J."/>
            <person name="Detter J.C."/>
            <person name="Han C."/>
            <person name="Tapia R."/>
            <person name="Davenport K."/>
            <person name="Daligault H."/>
            <person name="Erkkila T."/>
            <person name="Gu W."/>
            <person name="Munk A.C.C."/>
            <person name="Teshima H."/>
            <person name="Xu Y."/>
            <person name="Chain P."/>
            <person name="Chen A."/>
            <person name="Krypides N."/>
            <person name="Mavromatis K."/>
            <person name="Markowitz V."/>
            <person name="Szeto E."/>
            <person name="Ivanova N."/>
            <person name="Mikhailova N."/>
            <person name="Ovchinnikova G."/>
            <person name="Pagani I."/>
            <person name="Pati A."/>
            <person name="Goodwin L."/>
            <person name="Peters L."/>
            <person name="Pitluck S."/>
            <person name="Woyke T."/>
            <person name="Kerfeld C."/>
        </authorList>
    </citation>
    <scope>NUCLEOTIDE SEQUENCE [LARGE SCALE GENOMIC DNA]</scope>
    <source>
        <strain evidence="7 8">PCC 7203</strain>
    </source>
</reference>
<comment type="similarity">
    <text evidence="2">Belongs to the bacterial solute-binding protein 8 family.</text>
</comment>